<gene>
    <name evidence="2" type="ORF">EDC14_103810</name>
</gene>
<protein>
    <submittedName>
        <fullName evidence="2">Uncharacterized protein</fullName>
    </submittedName>
</protein>
<feature type="chain" id="PRO_5038685777" evidence="1">
    <location>
        <begin position="29"/>
        <end position="186"/>
    </location>
</feature>
<evidence type="ECO:0000313" key="3">
    <source>
        <dbReference type="Proteomes" id="UP000295008"/>
    </source>
</evidence>
<dbReference type="Proteomes" id="UP000295008">
    <property type="component" value="Unassembled WGS sequence"/>
</dbReference>
<accession>A0A4V2QCC3</accession>
<keyword evidence="3" id="KW-1185">Reference proteome</keyword>
<feature type="signal peptide" evidence="1">
    <location>
        <begin position="1"/>
        <end position="28"/>
    </location>
</feature>
<keyword evidence="1" id="KW-0732">Signal</keyword>
<evidence type="ECO:0000313" key="2">
    <source>
        <dbReference type="EMBL" id="TCL59717.1"/>
    </source>
</evidence>
<evidence type="ECO:0000256" key="1">
    <source>
        <dbReference type="SAM" id="SignalP"/>
    </source>
</evidence>
<proteinExistence type="predicted"/>
<name>A0A4V2QCC3_HYDET</name>
<dbReference type="EMBL" id="SLUN01000038">
    <property type="protein sequence ID" value="TCL59717.1"/>
    <property type="molecule type" value="Genomic_DNA"/>
</dbReference>
<dbReference type="RefSeq" id="WP_132016482.1">
    <property type="nucleotide sequence ID" value="NZ_SLUN01000038.1"/>
</dbReference>
<sequence>MKKRFMAVSFLGAMILGLAGYLTAPLQAAANFPDYLIPAKLNTMFFEKKVTIVLNTKAPVPATIAANSGWMVGFDTDSNKNTGGKWPQIGADYILSVINRDGKWAVSIKNVKTGATRNIDGEVMVDKNNVDFSVPLSELENKTVFDWQIAVVSGDDRKALPERFRADAKSQKGGNYDDYMKDTMKM</sequence>
<comment type="caution">
    <text evidence="2">The sequence shown here is derived from an EMBL/GenBank/DDBJ whole genome shotgun (WGS) entry which is preliminary data.</text>
</comment>
<organism evidence="2 3">
    <name type="scientific">Hydrogenispora ethanolica</name>
    <dbReference type="NCBI Taxonomy" id="1082276"/>
    <lineage>
        <taxon>Bacteria</taxon>
        <taxon>Bacillati</taxon>
        <taxon>Bacillota</taxon>
        <taxon>Hydrogenispora</taxon>
    </lineage>
</organism>
<reference evidence="2 3" key="1">
    <citation type="submission" date="2019-03" db="EMBL/GenBank/DDBJ databases">
        <title>Genomic Encyclopedia of Type Strains, Phase IV (KMG-IV): sequencing the most valuable type-strain genomes for metagenomic binning, comparative biology and taxonomic classification.</title>
        <authorList>
            <person name="Goeker M."/>
        </authorList>
    </citation>
    <scope>NUCLEOTIDE SEQUENCE [LARGE SCALE GENOMIC DNA]</scope>
    <source>
        <strain evidence="2 3">LX-B</strain>
    </source>
</reference>
<dbReference type="AlphaFoldDB" id="A0A4V2QCC3"/>